<gene>
    <name evidence="2" type="ORF">COU20_04065</name>
</gene>
<proteinExistence type="predicted"/>
<dbReference type="InterPro" id="IPR038726">
    <property type="entry name" value="PDDEXK_AddAB-type"/>
</dbReference>
<reference evidence="3" key="1">
    <citation type="submission" date="2017-09" db="EMBL/GenBank/DDBJ databases">
        <title>Depth-based differentiation of microbial function through sediment-hosted aquifers and enrichment of novel symbionts in the deep terrestrial subsurface.</title>
        <authorList>
            <person name="Probst A.J."/>
            <person name="Ladd B."/>
            <person name="Jarett J.K."/>
            <person name="Geller-Mcgrath D.E."/>
            <person name="Sieber C.M.K."/>
            <person name="Emerson J.B."/>
            <person name="Anantharaman K."/>
            <person name="Thomas B.C."/>
            <person name="Malmstrom R."/>
            <person name="Stieglmeier M."/>
            <person name="Klingl A."/>
            <person name="Woyke T."/>
            <person name="Ryan C.M."/>
            <person name="Banfield J.F."/>
        </authorList>
    </citation>
    <scope>NUCLEOTIDE SEQUENCE [LARGE SCALE GENOMIC DNA]</scope>
</reference>
<feature type="domain" description="PD-(D/E)XK endonuclease-like" evidence="1">
    <location>
        <begin position="55"/>
        <end position="297"/>
    </location>
</feature>
<evidence type="ECO:0000259" key="1">
    <source>
        <dbReference type="Pfam" id="PF12705"/>
    </source>
</evidence>
<protein>
    <recommendedName>
        <fullName evidence="1">PD-(D/E)XK endonuclease-like domain-containing protein</fullName>
    </recommendedName>
</protein>
<evidence type="ECO:0000313" key="3">
    <source>
        <dbReference type="Proteomes" id="UP000231379"/>
    </source>
</evidence>
<dbReference type="Proteomes" id="UP000231379">
    <property type="component" value="Unassembled WGS sequence"/>
</dbReference>
<dbReference type="AlphaFoldDB" id="A0A2H0U8W5"/>
<sequence>MALSIHSEIVGVRPREMGSCYTARMDAVRTEAGTKRKKTRAGAPSQAFPGVPISHWSHSSLMAYLRNPLAWYKRYVEKVYDTPSNPSSIVGRAGHIALQHFYSGIGKDGAVELGLEYLRNVPDFDVNFGKARTRREKEKKRETMEREYLQAVQFYLERPPRHTVVAVEARGIANVEGLPLPLKAISDLVVESRLERGSLDVIDHKFVDAFSPTRAEKTLFVMQALFNYYTVREQFGRPVRRFIIHECKKRRSADGSSQMRRYSIDYAKCGEAFAVFHRLLNDATADLAQRRVFLPNPSDMFEGENSFDIYRLELIDTRGTP</sequence>
<evidence type="ECO:0000313" key="2">
    <source>
        <dbReference type="EMBL" id="PIR82116.1"/>
    </source>
</evidence>
<organism evidence="2 3">
    <name type="scientific">Candidatus Kaiserbacteria bacterium CG10_big_fil_rev_8_21_14_0_10_59_10</name>
    <dbReference type="NCBI Taxonomy" id="1974612"/>
    <lineage>
        <taxon>Bacteria</taxon>
        <taxon>Candidatus Kaiseribacteriota</taxon>
    </lineage>
</organism>
<dbReference type="EMBL" id="PFBM01000024">
    <property type="protein sequence ID" value="PIR82116.1"/>
    <property type="molecule type" value="Genomic_DNA"/>
</dbReference>
<comment type="caution">
    <text evidence="2">The sequence shown here is derived from an EMBL/GenBank/DDBJ whole genome shotgun (WGS) entry which is preliminary data.</text>
</comment>
<name>A0A2H0U8W5_9BACT</name>
<accession>A0A2H0U8W5</accession>
<dbReference type="Pfam" id="PF12705">
    <property type="entry name" value="PDDEXK_1"/>
    <property type="match status" value="1"/>
</dbReference>